<accession>A0A1C3VLY6</accession>
<name>A0A1C3VLY6_9HYPH</name>
<dbReference type="Proteomes" id="UP000186228">
    <property type="component" value="Unassembled WGS sequence"/>
</dbReference>
<gene>
    <name evidence="2" type="ORF">GA0061100_106435</name>
</gene>
<evidence type="ECO:0000313" key="3">
    <source>
        <dbReference type="Proteomes" id="UP000186228"/>
    </source>
</evidence>
<sequence>MVQGDPYLSDSQNSAVAARVREEIARRRISRQRLANDARISLSTLEKALSGHRPFTLATLIRLEQAMGVVLREPVGTQAPVVNDRPGHAPEELGAYSRASVSWLESTYLTLRPSFGDPQAIFAYCTEIAWDGERTCLSFRERERSDASFSQQGSVSVPHLSGHIYLVTNSSGQYRMAILSRPSITGEMFGLLTTLRAGQGSHLTPVSTPLALLPMSAFAQPSLGRVLAGDHNHDAYSAIMRRITGENYAGFVG</sequence>
<feature type="domain" description="HTH cro/C1-type" evidence="1">
    <location>
        <begin position="19"/>
        <end position="74"/>
    </location>
</feature>
<protein>
    <recommendedName>
        <fullName evidence="1">HTH cro/C1-type domain-containing protein</fullName>
    </recommendedName>
</protein>
<evidence type="ECO:0000259" key="1">
    <source>
        <dbReference type="SMART" id="SM00530"/>
    </source>
</evidence>
<reference evidence="3" key="1">
    <citation type="submission" date="2016-08" db="EMBL/GenBank/DDBJ databases">
        <authorList>
            <person name="Varghese N."/>
            <person name="Submissions Spin"/>
        </authorList>
    </citation>
    <scope>NUCLEOTIDE SEQUENCE [LARGE SCALE GENOMIC DNA]</scope>
    <source>
        <strain evidence="3">CCBAU 57015</strain>
    </source>
</reference>
<dbReference type="STRING" id="52131.GA0061100_106435"/>
<keyword evidence="3" id="KW-1185">Reference proteome</keyword>
<dbReference type="RefSeq" id="WP_075854727.1">
    <property type="nucleotide sequence ID" value="NZ_FMAC01000006.1"/>
</dbReference>
<dbReference type="EMBL" id="FMAC01000006">
    <property type="protein sequence ID" value="SCB28708.1"/>
    <property type="molecule type" value="Genomic_DNA"/>
</dbReference>
<dbReference type="GO" id="GO:0003677">
    <property type="term" value="F:DNA binding"/>
    <property type="evidence" value="ECO:0007669"/>
    <property type="project" value="InterPro"/>
</dbReference>
<dbReference type="AlphaFoldDB" id="A0A1C3VLY6"/>
<dbReference type="SUPFAM" id="SSF47413">
    <property type="entry name" value="lambda repressor-like DNA-binding domains"/>
    <property type="match status" value="1"/>
</dbReference>
<dbReference type="SMART" id="SM00530">
    <property type="entry name" value="HTH_XRE"/>
    <property type="match status" value="1"/>
</dbReference>
<proteinExistence type="predicted"/>
<dbReference type="InterPro" id="IPR010982">
    <property type="entry name" value="Lambda_DNA-bd_dom_sf"/>
</dbReference>
<evidence type="ECO:0000313" key="2">
    <source>
        <dbReference type="EMBL" id="SCB28708.1"/>
    </source>
</evidence>
<dbReference type="Gene3D" id="1.10.260.40">
    <property type="entry name" value="lambda repressor-like DNA-binding domains"/>
    <property type="match status" value="1"/>
</dbReference>
<organism evidence="2 3">
    <name type="scientific">Rhizobium hainanense</name>
    <dbReference type="NCBI Taxonomy" id="52131"/>
    <lineage>
        <taxon>Bacteria</taxon>
        <taxon>Pseudomonadati</taxon>
        <taxon>Pseudomonadota</taxon>
        <taxon>Alphaproteobacteria</taxon>
        <taxon>Hyphomicrobiales</taxon>
        <taxon>Rhizobiaceae</taxon>
        <taxon>Rhizobium/Agrobacterium group</taxon>
        <taxon>Rhizobium</taxon>
    </lineage>
</organism>
<dbReference type="InterPro" id="IPR001387">
    <property type="entry name" value="Cro/C1-type_HTH"/>
</dbReference>
<dbReference type="OrthoDB" id="7402760at2"/>